<dbReference type="PROSITE" id="PS00552">
    <property type="entry name" value="HTH_MERR_1"/>
    <property type="match status" value="1"/>
</dbReference>
<evidence type="ECO:0000256" key="1">
    <source>
        <dbReference type="ARBA" id="ARBA00022714"/>
    </source>
</evidence>
<dbReference type="Pfam" id="PF09278">
    <property type="entry name" value="MerR-DNA-bind"/>
    <property type="match status" value="1"/>
</dbReference>
<keyword evidence="10" id="KW-1185">Reference proteome</keyword>
<dbReference type="Gene3D" id="1.10.1660.10">
    <property type="match status" value="1"/>
</dbReference>
<dbReference type="PANTHER" id="PTHR30204:SF0">
    <property type="entry name" value="REDOX-SENSITIVE TRANSCRIPTIONAL ACTIVATOR SOXR"/>
    <property type="match status" value="1"/>
</dbReference>
<dbReference type="GO" id="GO:0051537">
    <property type="term" value="F:2 iron, 2 sulfur cluster binding"/>
    <property type="evidence" value="ECO:0007669"/>
    <property type="project" value="UniProtKB-KW"/>
</dbReference>
<dbReference type="InterPro" id="IPR010211">
    <property type="entry name" value="Redox-sen_tscrpt-act_SoxR"/>
</dbReference>
<keyword evidence="3" id="KW-0408">Iron</keyword>
<keyword evidence="5" id="KW-0805">Transcription regulation</keyword>
<comment type="caution">
    <text evidence="9">The sequence shown here is derived from an EMBL/GenBank/DDBJ whole genome shotgun (WGS) entry which is preliminary data.</text>
</comment>
<dbReference type="GO" id="GO:0003700">
    <property type="term" value="F:DNA-binding transcription factor activity"/>
    <property type="evidence" value="ECO:0007669"/>
    <property type="project" value="InterPro"/>
</dbReference>
<keyword evidence="4" id="KW-0411">Iron-sulfur</keyword>
<sequence>MLEVQVDLKSSAAPLTIGQLARRAGVATSALRFYEAEGLIAGSRSAGGHRQYPRHALRRVAFIRAAQAVGLTLPQIRAALATLPDGRTPTKADWARLSASWAPLLDARIAALQQLRERLTGCIGCGCLSLKACSLYNPQDRVAGQGAGARLLRIETPS</sequence>
<keyword evidence="2" id="KW-0479">Metal-binding</keyword>
<dbReference type="PROSITE" id="PS50937">
    <property type="entry name" value="HTH_MERR_2"/>
    <property type="match status" value="1"/>
</dbReference>
<keyword evidence="1" id="KW-0001">2Fe-2S</keyword>
<keyword evidence="7" id="KW-0804">Transcription</keyword>
<dbReference type="SUPFAM" id="SSF46955">
    <property type="entry name" value="Putative DNA-binding domain"/>
    <property type="match status" value="1"/>
</dbReference>
<dbReference type="GO" id="GO:0046872">
    <property type="term" value="F:metal ion binding"/>
    <property type="evidence" value="ECO:0007669"/>
    <property type="project" value="UniProtKB-KW"/>
</dbReference>
<dbReference type="CDD" id="cd01110">
    <property type="entry name" value="HTH_SoxR"/>
    <property type="match status" value="1"/>
</dbReference>
<reference evidence="9" key="1">
    <citation type="submission" date="2019-02" db="EMBL/GenBank/DDBJ databases">
        <title>Draft genome of the type strain Pelomonas aquatica CCUG 52575T.</title>
        <authorList>
            <person name="Gomila M."/>
            <person name="Lalucat J."/>
        </authorList>
    </citation>
    <scope>NUCLEOTIDE SEQUENCE</scope>
    <source>
        <strain evidence="9">CCUG 52575</strain>
    </source>
</reference>
<dbReference type="Proteomes" id="UP001152766">
    <property type="component" value="Unassembled WGS sequence"/>
</dbReference>
<dbReference type="EMBL" id="SGUG01000030">
    <property type="protein sequence ID" value="MDG0864318.1"/>
    <property type="molecule type" value="Genomic_DNA"/>
</dbReference>
<organism evidence="9 10">
    <name type="scientific">Pelomonas aquatica</name>
    <dbReference type="NCBI Taxonomy" id="431058"/>
    <lineage>
        <taxon>Bacteria</taxon>
        <taxon>Pseudomonadati</taxon>
        <taxon>Pseudomonadota</taxon>
        <taxon>Betaproteobacteria</taxon>
        <taxon>Burkholderiales</taxon>
        <taxon>Sphaerotilaceae</taxon>
        <taxon>Roseateles</taxon>
    </lineage>
</organism>
<evidence type="ECO:0000256" key="4">
    <source>
        <dbReference type="ARBA" id="ARBA00023014"/>
    </source>
</evidence>
<evidence type="ECO:0000256" key="2">
    <source>
        <dbReference type="ARBA" id="ARBA00022723"/>
    </source>
</evidence>
<dbReference type="GO" id="GO:0003677">
    <property type="term" value="F:DNA binding"/>
    <property type="evidence" value="ECO:0007669"/>
    <property type="project" value="UniProtKB-KW"/>
</dbReference>
<keyword evidence="6" id="KW-0238">DNA-binding</keyword>
<evidence type="ECO:0000256" key="7">
    <source>
        <dbReference type="ARBA" id="ARBA00023163"/>
    </source>
</evidence>
<evidence type="ECO:0000313" key="10">
    <source>
        <dbReference type="Proteomes" id="UP001152766"/>
    </source>
</evidence>
<dbReference type="InterPro" id="IPR047057">
    <property type="entry name" value="MerR_fam"/>
</dbReference>
<dbReference type="InterPro" id="IPR000551">
    <property type="entry name" value="MerR-type_HTH_dom"/>
</dbReference>
<evidence type="ECO:0000313" key="9">
    <source>
        <dbReference type="EMBL" id="MDG0864318.1"/>
    </source>
</evidence>
<evidence type="ECO:0000256" key="3">
    <source>
        <dbReference type="ARBA" id="ARBA00023004"/>
    </source>
</evidence>
<dbReference type="PRINTS" id="PR00040">
    <property type="entry name" value="HTHMERR"/>
</dbReference>
<dbReference type="AlphaFoldDB" id="A0A9X4LJF7"/>
<name>A0A9X4LJF7_9BURK</name>
<proteinExistence type="predicted"/>
<dbReference type="SMART" id="SM00422">
    <property type="entry name" value="HTH_MERR"/>
    <property type="match status" value="1"/>
</dbReference>
<dbReference type="GO" id="GO:0006979">
    <property type="term" value="P:response to oxidative stress"/>
    <property type="evidence" value="ECO:0007669"/>
    <property type="project" value="InterPro"/>
</dbReference>
<accession>A0A9X4LJF7</accession>
<evidence type="ECO:0000259" key="8">
    <source>
        <dbReference type="PROSITE" id="PS50937"/>
    </source>
</evidence>
<protein>
    <submittedName>
        <fullName evidence="9">Redox-sensitive transcriptional activator SoxR</fullName>
    </submittedName>
</protein>
<gene>
    <name evidence="9" type="primary">soxR</name>
    <name evidence="9" type="ORF">EXJ73_17790</name>
</gene>
<dbReference type="Pfam" id="PF00376">
    <property type="entry name" value="MerR"/>
    <property type="match status" value="1"/>
</dbReference>
<feature type="domain" description="HTH merR-type" evidence="8">
    <location>
        <begin position="14"/>
        <end position="82"/>
    </location>
</feature>
<dbReference type="InterPro" id="IPR009061">
    <property type="entry name" value="DNA-bd_dom_put_sf"/>
</dbReference>
<dbReference type="RefSeq" id="WP_268146227.1">
    <property type="nucleotide sequence ID" value="NZ_JAPPUW010000001.1"/>
</dbReference>
<dbReference type="PANTHER" id="PTHR30204">
    <property type="entry name" value="REDOX-CYCLING DRUG-SENSING TRANSCRIPTIONAL ACTIVATOR SOXR"/>
    <property type="match status" value="1"/>
</dbReference>
<evidence type="ECO:0000256" key="5">
    <source>
        <dbReference type="ARBA" id="ARBA00023015"/>
    </source>
</evidence>
<dbReference type="InterPro" id="IPR015358">
    <property type="entry name" value="Tscrpt_reg_MerR_DNA-bd"/>
</dbReference>
<evidence type="ECO:0000256" key="6">
    <source>
        <dbReference type="ARBA" id="ARBA00023125"/>
    </source>
</evidence>
<dbReference type="NCBIfam" id="TIGR01950">
    <property type="entry name" value="SoxR"/>
    <property type="match status" value="1"/>
</dbReference>